<dbReference type="PANTHER" id="PTHR47360">
    <property type="entry name" value="MUREIN DD-ENDOPEPTIDASE MEPS/MUREIN LD-CARBOXYPEPTIDASE"/>
    <property type="match status" value="1"/>
</dbReference>
<keyword evidence="4" id="KW-0378">Hydrolase</keyword>
<evidence type="ECO:0000256" key="5">
    <source>
        <dbReference type="ARBA" id="ARBA00022807"/>
    </source>
</evidence>
<dbReference type="EMBL" id="DXCV01000046">
    <property type="protein sequence ID" value="HIY88364.1"/>
    <property type="molecule type" value="Genomic_DNA"/>
</dbReference>
<comment type="caution">
    <text evidence="8">The sequence shown here is derived from an EMBL/GenBank/DDBJ whole genome shotgun (WGS) entry which is preliminary data.</text>
</comment>
<evidence type="ECO:0000256" key="6">
    <source>
        <dbReference type="SAM" id="SignalP"/>
    </source>
</evidence>
<dbReference type="PANTHER" id="PTHR47360:SF1">
    <property type="entry name" value="ENDOPEPTIDASE NLPC-RELATED"/>
    <property type="match status" value="1"/>
</dbReference>
<evidence type="ECO:0000256" key="4">
    <source>
        <dbReference type="ARBA" id="ARBA00022801"/>
    </source>
</evidence>
<dbReference type="PROSITE" id="PS51935">
    <property type="entry name" value="NLPC_P60"/>
    <property type="match status" value="1"/>
</dbReference>
<comment type="similarity">
    <text evidence="1">Belongs to the peptidase C40 family.</text>
</comment>
<protein>
    <submittedName>
        <fullName evidence="8">C40 family peptidase</fullName>
    </submittedName>
</protein>
<accession>A0A9D1ZHA1</accession>
<reference evidence="8" key="2">
    <citation type="submission" date="2021-04" db="EMBL/GenBank/DDBJ databases">
        <authorList>
            <person name="Gilroy R."/>
        </authorList>
    </citation>
    <scope>NUCLEOTIDE SEQUENCE</scope>
    <source>
        <strain evidence="8">Gambia2-208</strain>
    </source>
</reference>
<dbReference type="GO" id="GO:0006508">
    <property type="term" value="P:proteolysis"/>
    <property type="evidence" value="ECO:0007669"/>
    <property type="project" value="UniProtKB-KW"/>
</dbReference>
<organism evidence="8 9">
    <name type="scientific">Candidatus Bacteroides pullicola</name>
    <dbReference type="NCBI Taxonomy" id="2838475"/>
    <lineage>
        <taxon>Bacteria</taxon>
        <taxon>Pseudomonadati</taxon>
        <taxon>Bacteroidota</taxon>
        <taxon>Bacteroidia</taxon>
        <taxon>Bacteroidales</taxon>
        <taxon>Bacteroidaceae</taxon>
        <taxon>Bacteroides</taxon>
    </lineage>
</organism>
<evidence type="ECO:0000256" key="2">
    <source>
        <dbReference type="ARBA" id="ARBA00022670"/>
    </source>
</evidence>
<evidence type="ECO:0000256" key="1">
    <source>
        <dbReference type="ARBA" id="ARBA00007074"/>
    </source>
</evidence>
<dbReference type="Proteomes" id="UP000886851">
    <property type="component" value="Unassembled WGS sequence"/>
</dbReference>
<dbReference type="InterPro" id="IPR052062">
    <property type="entry name" value="Murein_DD/LD_carboxypeptidase"/>
</dbReference>
<dbReference type="InterPro" id="IPR000064">
    <property type="entry name" value="NLP_P60_dom"/>
</dbReference>
<keyword evidence="3 6" id="KW-0732">Signal</keyword>
<evidence type="ECO:0000256" key="3">
    <source>
        <dbReference type="ARBA" id="ARBA00022729"/>
    </source>
</evidence>
<keyword evidence="5" id="KW-0788">Thiol protease</keyword>
<dbReference type="Gene3D" id="3.90.1720.10">
    <property type="entry name" value="endopeptidase domain like (from Nostoc punctiforme)"/>
    <property type="match status" value="1"/>
</dbReference>
<dbReference type="InterPro" id="IPR038765">
    <property type="entry name" value="Papain-like_cys_pep_sf"/>
</dbReference>
<feature type="chain" id="PRO_5039489562" evidence="6">
    <location>
        <begin position="21"/>
        <end position="165"/>
    </location>
</feature>
<feature type="domain" description="NlpC/P60" evidence="7">
    <location>
        <begin position="42"/>
        <end position="165"/>
    </location>
</feature>
<evidence type="ECO:0000313" key="9">
    <source>
        <dbReference type="Proteomes" id="UP000886851"/>
    </source>
</evidence>
<evidence type="ECO:0000313" key="8">
    <source>
        <dbReference type="EMBL" id="HIY88364.1"/>
    </source>
</evidence>
<feature type="signal peptide" evidence="6">
    <location>
        <begin position="1"/>
        <end position="20"/>
    </location>
</feature>
<sequence length="165" mass="18926">MKRLFPLLLLALCLTGCRTAAPPLDYRALVRAADRLGVDIGPKDHHALYLEAAEWIGTPYRSGGQSRRGTDCSGFVRQVYKVAYDIDLPRSTDRQMDATRRVRRGKLREGDLVFFHGRKRRRVSHVGIYLKDGKFVHASTSRGVMVSRLSEDYWDEHWMRGGRVH</sequence>
<proteinExistence type="inferred from homology"/>
<dbReference type="AlphaFoldDB" id="A0A9D1ZHA1"/>
<dbReference type="GO" id="GO:0008234">
    <property type="term" value="F:cysteine-type peptidase activity"/>
    <property type="evidence" value="ECO:0007669"/>
    <property type="project" value="UniProtKB-KW"/>
</dbReference>
<name>A0A9D1ZHA1_9BACE</name>
<gene>
    <name evidence="8" type="ORF">H9824_06645</name>
</gene>
<evidence type="ECO:0000259" key="7">
    <source>
        <dbReference type="PROSITE" id="PS51935"/>
    </source>
</evidence>
<dbReference type="SUPFAM" id="SSF54001">
    <property type="entry name" value="Cysteine proteinases"/>
    <property type="match status" value="1"/>
</dbReference>
<dbReference type="Pfam" id="PF00877">
    <property type="entry name" value="NLPC_P60"/>
    <property type="match status" value="1"/>
</dbReference>
<keyword evidence="2" id="KW-0645">Protease</keyword>
<reference evidence="8" key="1">
    <citation type="journal article" date="2021" name="PeerJ">
        <title>Extensive microbial diversity within the chicken gut microbiome revealed by metagenomics and culture.</title>
        <authorList>
            <person name="Gilroy R."/>
            <person name="Ravi A."/>
            <person name="Getino M."/>
            <person name="Pursley I."/>
            <person name="Horton D.L."/>
            <person name="Alikhan N.F."/>
            <person name="Baker D."/>
            <person name="Gharbi K."/>
            <person name="Hall N."/>
            <person name="Watson M."/>
            <person name="Adriaenssens E.M."/>
            <person name="Foster-Nyarko E."/>
            <person name="Jarju S."/>
            <person name="Secka A."/>
            <person name="Antonio M."/>
            <person name="Oren A."/>
            <person name="Chaudhuri R.R."/>
            <person name="La Ragione R."/>
            <person name="Hildebrand F."/>
            <person name="Pallen M.J."/>
        </authorList>
    </citation>
    <scope>NUCLEOTIDE SEQUENCE</scope>
    <source>
        <strain evidence="8">Gambia2-208</strain>
    </source>
</reference>